<dbReference type="VEuPathDB" id="FungiDB:SDRG_01875"/>
<name>T0SD23_SAPDV</name>
<sequence>MELVQEAGHAKENSPTVRRKLVFEGLSLKQSMDAQGSLPGPPKVKKDAKAKRRALGDISNSFATDLGSTLFEAAGKGQRFQTPVDASAPRKASTAPAVDGASPARVSADDDIELAHGGVSTNDDVYYMKGLHDQLDAQVQAWKDEAAKEAAQKKAAELLALEASFDTTLDTLPDPESMWRSTPPTPEEIYLDDSCNGLFDTEGILDFTLLDA</sequence>
<evidence type="ECO:0000256" key="1">
    <source>
        <dbReference type="SAM" id="MobiDB-lite"/>
    </source>
</evidence>
<dbReference type="AlphaFoldDB" id="T0SD23"/>
<accession>T0SD23</accession>
<organism evidence="2 3">
    <name type="scientific">Saprolegnia diclina (strain VS20)</name>
    <dbReference type="NCBI Taxonomy" id="1156394"/>
    <lineage>
        <taxon>Eukaryota</taxon>
        <taxon>Sar</taxon>
        <taxon>Stramenopiles</taxon>
        <taxon>Oomycota</taxon>
        <taxon>Saprolegniomycetes</taxon>
        <taxon>Saprolegniales</taxon>
        <taxon>Saprolegniaceae</taxon>
        <taxon>Saprolegnia</taxon>
    </lineage>
</organism>
<dbReference type="RefSeq" id="XP_008605651.1">
    <property type="nucleotide sequence ID" value="XM_008607429.1"/>
</dbReference>
<dbReference type="OrthoDB" id="66574at2759"/>
<evidence type="ECO:0000313" key="2">
    <source>
        <dbReference type="EMBL" id="EQC40807.1"/>
    </source>
</evidence>
<evidence type="ECO:0000313" key="3">
    <source>
        <dbReference type="Proteomes" id="UP000030762"/>
    </source>
</evidence>
<dbReference type="InParanoid" id="T0SD23"/>
<gene>
    <name evidence="2" type="ORF">SDRG_01875</name>
</gene>
<dbReference type="OMA" id="NDIELAH"/>
<feature type="region of interest" description="Disordered" evidence="1">
    <location>
        <begin position="79"/>
        <end position="105"/>
    </location>
</feature>
<proteinExistence type="predicted"/>
<dbReference type="GeneID" id="19942602"/>
<dbReference type="Proteomes" id="UP000030762">
    <property type="component" value="Unassembled WGS sequence"/>
</dbReference>
<protein>
    <submittedName>
        <fullName evidence="2">Uncharacterized protein</fullName>
    </submittedName>
</protein>
<keyword evidence="3" id="KW-1185">Reference proteome</keyword>
<reference evidence="2 3" key="1">
    <citation type="submission" date="2012-04" db="EMBL/GenBank/DDBJ databases">
        <title>The Genome Sequence of Saprolegnia declina VS20.</title>
        <authorList>
            <consortium name="The Broad Institute Genome Sequencing Platform"/>
            <person name="Russ C."/>
            <person name="Nusbaum C."/>
            <person name="Tyler B."/>
            <person name="van West P."/>
            <person name="Dieguez-Uribeondo J."/>
            <person name="de Bruijn I."/>
            <person name="Tripathy S."/>
            <person name="Jiang R."/>
            <person name="Young S.K."/>
            <person name="Zeng Q."/>
            <person name="Gargeya S."/>
            <person name="Fitzgerald M."/>
            <person name="Haas B."/>
            <person name="Abouelleil A."/>
            <person name="Alvarado L."/>
            <person name="Arachchi H.M."/>
            <person name="Berlin A."/>
            <person name="Chapman S.B."/>
            <person name="Goldberg J."/>
            <person name="Griggs A."/>
            <person name="Gujja S."/>
            <person name="Hansen M."/>
            <person name="Howarth C."/>
            <person name="Imamovic A."/>
            <person name="Larimer J."/>
            <person name="McCowen C."/>
            <person name="Montmayeur A."/>
            <person name="Murphy C."/>
            <person name="Neiman D."/>
            <person name="Pearson M."/>
            <person name="Priest M."/>
            <person name="Roberts A."/>
            <person name="Saif S."/>
            <person name="Shea T."/>
            <person name="Sisk P."/>
            <person name="Sykes S."/>
            <person name="Wortman J."/>
            <person name="Nusbaum C."/>
            <person name="Birren B."/>
        </authorList>
    </citation>
    <scope>NUCLEOTIDE SEQUENCE [LARGE SCALE GENOMIC DNA]</scope>
    <source>
        <strain evidence="2 3">VS20</strain>
    </source>
</reference>
<dbReference type="EMBL" id="JH767135">
    <property type="protein sequence ID" value="EQC40807.1"/>
    <property type="molecule type" value="Genomic_DNA"/>
</dbReference>